<keyword evidence="7" id="KW-1185">Reference proteome</keyword>
<comment type="caution">
    <text evidence="6">The sequence shown here is derived from an EMBL/GenBank/DDBJ whole genome shotgun (WGS) entry which is preliminary data.</text>
</comment>
<evidence type="ECO:0000256" key="1">
    <source>
        <dbReference type="ARBA" id="ARBA00005466"/>
    </source>
</evidence>
<feature type="domain" description="FAD-binding PCMH-type" evidence="5">
    <location>
        <begin position="69"/>
        <end position="247"/>
    </location>
</feature>
<evidence type="ECO:0000313" key="7">
    <source>
        <dbReference type="Proteomes" id="UP001301958"/>
    </source>
</evidence>
<dbReference type="InterPro" id="IPR036318">
    <property type="entry name" value="FAD-bd_PCMH-like_sf"/>
</dbReference>
<evidence type="ECO:0000256" key="2">
    <source>
        <dbReference type="ARBA" id="ARBA00022630"/>
    </source>
</evidence>
<dbReference type="Pfam" id="PF08031">
    <property type="entry name" value="BBE"/>
    <property type="match status" value="1"/>
</dbReference>
<name>A0AAN7BH10_9PEZI</name>
<dbReference type="Proteomes" id="UP001301958">
    <property type="component" value="Unassembled WGS sequence"/>
</dbReference>
<keyword evidence="2" id="KW-0285">Flavoprotein</keyword>
<dbReference type="GO" id="GO:0071949">
    <property type="term" value="F:FAD binding"/>
    <property type="evidence" value="ECO:0007669"/>
    <property type="project" value="InterPro"/>
</dbReference>
<dbReference type="Pfam" id="PF01565">
    <property type="entry name" value="FAD_binding_4"/>
    <property type="match status" value="1"/>
</dbReference>
<proteinExistence type="inferred from homology"/>
<evidence type="ECO:0000256" key="4">
    <source>
        <dbReference type="ARBA" id="ARBA00023002"/>
    </source>
</evidence>
<dbReference type="AlphaFoldDB" id="A0AAN7BH10"/>
<dbReference type="InterPro" id="IPR012951">
    <property type="entry name" value="BBE"/>
</dbReference>
<dbReference type="EMBL" id="MU865437">
    <property type="protein sequence ID" value="KAK4223154.1"/>
    <property type="molecule type" value="Genomic_DNA"/>
</dbReference>
<dbReference type="PANTHER" id="PTHR42973:SF53">
    <property type="entry name" value="FAD-BINDING PCMH-TYPE DOMAIN-CONTAINING PROTEIN-RELATED"/>
    <property type="match status" value="1"/>
</dbReference>
<keyword evidence="4" id="KW-0560">Oxidoreductase</keyword>
<dbReference type="SUPFAM" id="SSF56176">
    <property type="entry name" value="FAD-binding/transporter-associated domain-like"/>
    <property type="match status" value="1"/>
</dbReference>
<organism evidence="6 7">
    <name type="scientific">Podospora fimiseda</name>
    <dbReference type="NCBI Taxonomy" id="252190"/>
    <lineage>
        <taxon>Eukaryota</taxon>
        <taxon>Fungi</taxon>
        <taxon>Dikarya</taxon>
        <taxon>Ascomycota</taxon>
        <taxon>Pezizomycotina</taxon>
        <taxon>Sordariomycetes</taxon>
        <taxon>Sordariomycetidae</taxon>
        <taxon>Sordariales</taxon>
        <taxon>Podosporaceae</taxon>
        <taxon>Podospora</taxon>
    </lineage>
</organism>
<gene>
    <name evidence="6" type="ORF">QBC38DRAFT_488234</name>
</gene>
<evidence type="ECO:0000256" key="3">
    <source>
        <dbReference type="ARBA" id="ARBA00022827"/>
    </source>
</evidence>
<sequence>MSSSILLSAGIAPHLLHVPSSSPEYAWKKSSQSIATALLSAGIEPHLIHFPDSAEYAIQQESYWSNSVKSLHPAAILRPQSAQDVSSIVKALVSSNTKFAVRSGGHMQFSGANNIGPEGVTIDLGLMDWTRFHSDDSQEKSVNIGPGGRWGKVFSTLKTLEEGRYVVAGGRDANVGVSGLLLGGGKTYFTAKRGFACDDVVEYEVVLGDGRIVKATAEQNEDLFRGLKGGGNNFGIVTNFRMRAFELGGIWGGMTIYPKQTMYKAAKALVNFTDRFHEDVDSNLLSFVMYSPEFKDVVVASAFVQVGGVENATAYKEWQELPSIMSTCKPTTLLDIATEYSVAPKGFYDTFVTACFKNDERIVAKAAEIHNKLVEELQAFIPEGDFITQCLFQPLPKVVSEHSIAKGGNSLGVERNSTHGLVLVAVGMVKTVEQEVFLAPRMRAWVQGVKDFAATLEDGDGNLPFTYMNYSDKTQSPLAGYGKENVEKLRTVAVKYDPDQVFQKLCPGGFKVSAVKN</sequence>
<reference evidence="6" key="2">
    <citation type="submission" date="2023-05" db="EMBL/GenBank/DDBJ databases">
        <authorList>
            <consortium name="Lawrence Berkeley National Laboratory"/>
            <person name="Steindorff A."/>
            <person name="Hensen N."/>
            <person name="Bonometti L."/>
            <person name="Westerberg I."/>
            <person name="Brannstrom I.O."/>
            <person name="Guillou S."/>
            <person name="Cros-Aarteil S."/>
            <person name="Calhoun S."/>
            <person name="Haridas S."/>
            <person name="Kuo A."/>
            <person name="Mondo S."/>
            <person name="Pangilinan J."/>
            <person name="Riley R."/>
            <person name="Labutti K."/>
            <person name="Andreopoulos B."/>
            <person name="Lipzen A."/>
            <person name="Chen C."/>
            <person name="Yanf M."/>
            <person name="Daum C."/>
            <person name="Ng V."/>
            <person name="Clum A."/>
            <person name="Ohm R."/>
            <person name="Martin F."/>
            <person name="Silar P."/>
            <person name="Natvig D."/>
            <person name="Lalanne C."/>
            <person name="Gautier V."/>
            <person name="Ament-Velasquez S.L."/>
            <person name="Kruys A."/>
            <person name="Hutchinson M.I."/>
            <person name="Powell A.J."/>
            <person name="Barry K."/>
            <person name="Miller A.N."/>
            <person name="Grigoriev I.V."/>
            <person name="Debuchy R."/>
            <person name="Gladieux P."/>
            <person name="Thoren M.H."/>
            <person name="Johannesson H."/>
        </authorList>
    </citation>
    <scope>NUCLEOTIDE SEQUENCE</scope>
    <source>
        <strain evidence="6">CBS 990.96</strain>
    </source>
</reference>
<dbReference type="PROSITE" id="PS51387">
    <property type="entry name" value="FAD_PCMH"/>
    <property type="match status" value="1"/>
</dbReference>
<keyword evidence="3" id="KW-0274">FAD</keyword>
<evidence type="ECO:0000259" key="5">
    <source>
        <dbReference type="PROSITE" id="PS51387"/>
    </source>
</evidence>
<dbReference type="PANTHER" id="PTHR42973">
    <property type="entry name" value="BINDING OXIDOREDUCTASE, PUTATIVE (AFU_ORTHOLOGUE AFUA_1G17690)-RELATED"/>
    <property type="match status" value="1"/>
</dbReference>
<protein>
    <submittedName>
        <fullName evidence="6">6-hydroxy-D-nicotine oxidase protein</fullName>
    </submittedName>
</protein>
<dbReference type="InterPro" id="IPR016169">
    <property type="entry name" value="FAD-bd_PCMH_sub2"/>
</dbReference>
<dbReference type="Gene3D" id="3.30.465.10">
    <property type="match status" value="1"/>
</dbReference>
<reference evidence="6" key="1">
    <citation type="journal article" date="2023" name="Mol. Phylogenet. Evol.">
        <title>Genome-scale phylogeny and comparative genomics of the fungal order Sordariales.</title>
        <authorList>
            <person name="Hensen N."/>
            <person name="Bonometti L."/>
            <person name="Westerberg I."/>
            <person name="Brannstrom I.O."/>
            <person name="Guillou S."/>
            <person name="Cros-Aarteil S."/>
            <person name="Calhoun S."/>
            <person name="Haridas S."/>
            <person name="Kuo A."/>
            <person name="Mondo S."/>
            <person name="Pangilinan J."/>
            <person name="Riley R."/>
            <person name="LaButti K."/>
            <person name="Andreopoulos B."/>
            <person name="Lipzen A."/>
            <person name="Chen C."/>
            <person name="Yan M."/>
            <person name="Daum C."/>
            <person name="Ng V."/>
            <person name="Clum A."/>
            <person name="Steindorff A."/>
            <person name="Ohm R.A."/>
            <person name="Martin F."/>
            <person name="Silar P."/>
            <person name="Natvig D.O."/>
            <person name="Lalanne C."/>
            <person name="Gautier V."/>
            <person name="Ament-Velasquez S.L."/>
            <person name="Kruys A."/>
            <person name="Hutchinson M.I."/>
            <person name="Powell A.J."/>
            <person name="Barry K."/>
            <person name="Miller A.N."/>
            <person name="Grigoriev I.V."/>
            <person name="Debuchy R."/>
            <person name="Gladieux P."/>
            <person name="Hiltunen Thoren M."/>
            <person name="Johannesson H."/>
        </authorList>
    </citation>
    <scope>NUCLEOTIDE SEQUENCE</scope>
    <source>
        <strain evidence="6">CBS 990.96</strain>
    </source>
</reference>
<evidence type="ECO:0000313" key="6">
    <source>
        <dbReference type="EMBL" id="KAK4223154.1"/>
    </source>
</evidence>
<dbReference type="InterPro" id="IPR016166">
    <property type="entry name" value="FAD-bd_PCMH"/>
</dbReference>
<dbReference type="InterPro" id="IPR006094">
    <property type="entry name" value="Oxid_FAD_bind_N"/>
</dbReference>
<comment type="similarity">
    <text evidence="1">Belongs to the oxygen-dependent FAD-linked oxidoreductase family.</text>
</comment>
<dbReference type="GO" id="GO:0016491">
    <property type="term" value="F:oxidoreductase activity"/>
    <property type="evidence" value="ECO:0007669"/>
    <property type="project" value="UniProtKB-KW"/>
</dbReference>
<dbReference type="InterPro" id="IPR050416">
    <property type="entry name" value="FAD-linked_Oxidoreductase"/>
</dbReference>
<accession>A0AAN7BH10</accession>